<keyword evidence="2" id="KW-1185">Reference proteome</keyword>
<organism evidence="1 2">
    <name type="scientific">Calycomorphotria hydatis</name>
    <dbReference type="NCBI Taxonomy" id="2528027"/>
    <lineage>
        <taxon>Bacteria</taxon>
        <taxon>Pseudomonadati</taxon>
        <taxon>Planctomycetota</taxon>
        <taxon>Planctomycetia</taxon>
        <taxon>Planctomycetales</taxon>
        <taxon>Planctomycetaceae</taxon>
        <taxon>Calycomorphotria</taxon>
    </lineage>
</organism>
<dbReference type="AlphaFoldDB" id="A0A517T398"/>
<dbReference type="KEGG" id="chya:V22_00550"/>
<dbReference type="RefSeq" id="WP_145258705.1">
    <property type="nucleotide sequence ID" value="NZ_CP036316.1"/>
</dbReference>
<dbReference type="EMBL" id="CP036316">
    <property type="protein sequence ID" value="QDT62857.1"/>
    <property type="molecule type" value="Genomic_DNA"/>
</dbReference>
<proteinExistence type="predicted"/>
<name>A0A517T398_9PLAN</name>
<reference evidence="1 2" key="1">
    <citation type="submission" date="2019-02" db="EMBL/GenBank/DDBJ databases">
        <title>Deep-cultivation of Planctomycetes and their phenomic and genomic characterization uncovers novel biology.</title>
        <authorList>
            <person name="Wiegand S."/>
            <person name="Jogler M."/>
            <person name="Boedeker C."/>
            <person name="Pinto D."/>
            <person name="Vollmers J."/>
            <person name="Rivas-Marin E."/>
            <person name="Kohn T."/>
            <person name="Peeters S.H."/>
            <person name="Heuer A."/>
            <person name="Rast P."/>
            <person name="Oberbeckmann S."/>
            <person name="Bunk B."/>
            <person name="Jeske O."/>
            <person name="Meyerdierks A."/>
            <person name="Storesund J.E."/>
            <person name="Kallscheuer N."/>
            <person name="Luecker S."/>
            <person name="Lage O.M."/>
            <person name="Pohl T."/>
            <person name="Merkel B.J."/>
            <person name="Hornburger P."/>
            <person name="Mueller R.-W."/>
            <person name="Bruemmer F."/>
            <person name="Labrenz M."/>
            <person name="Spormann A.M."/>
            <person name="Op den Camp H."/>
            <person name="Overmann J."/>
            <person name="Amann R."/>
            <person name="Jetten M.S.M."/>
            <person name="Mascher T."/>
            <person name="Medema M.H."/>
            <person name="Devos D.P."/>
            <person name="Kaster A.-K."/>
            <person name="Ovreas L."/>
            <person name="Rohde M."/>
            <person name="Galperin M.Y."/>
            <person name="Jogler C."/>
        </authorList>
    </citation>
    <scope>NUCLEOTIDE SEQUENCE [LARGE SCALE GENOMIC DNA]</scope>
    <source>
        <strain evidence="1 2">V22</strain>
    </source>
</reference>
<sequence length="76" mass="8552">MTRISLDPKQLEQLSPDGQMAELVGPEGEVIGFFVPNICKKSLEPQIDSEEINQRIANGGGRPLRQIVDEYEEKLR</sequence>
<accession>A0A517T398</accession>
<dbReference type="Proteomes" id="UP000319976">
    <property type="component" value="Chromosome"/>
</dbReference>
<gene>
    <name evidence="1" type="ORF">V22_00550</name>
</gene>
<protein>
    <submittedName>
        <fullName evidence="1">Uncharacterized protein</fullName>
    </submittedName>
</protein>
<dbReference type="OrthoDB" id="9917225at2"/>
<evidence type="ECO:0000313" key="2">
    <source>
        <dbReference type="Proteomes" id="UP000319976"/>
    </source>
</evidence>
<evidence type="ECO:0000313" key="1">
    <source>
        <dbReference type="EMBL" id="QDT62857.1"/>
    </source>
</evidence>